<evidence type="ECO:0000313" key="2">
    <source>
        <dbReference type="Proteomes" id="UP001174909"/>
    </source>
</evidence>
<evidence type="ECO:0000313" key="1">
    <source>
        <dbReference type="EMBL" id="CAI8021079.1"/>
    </source>
</evidence>
<dbReference type="EMBL" id="CASHTH010001864">
    <property type="protein sequence ID" value="CAI8021079.1"/>
    <property type="molecule type" value="Genomic_DNA"/>
</dbReference>
<name>A0AA35S190_GEOBA</name>
<organism evidence="1 2">
    <name type="scientific">Geodia barretti</name>
    <name type="common">Barrett's horny sponge</name>
    <dbReference type="NCBI Taxonomy" id="519541"/>
    <lineage>
        <taxon>Eukaryota</taxon>
        <taxon>Metazoa</taxon>
        <taxon>Porifera</taxon>
        <taxon>Demospongiae</taxon>
        <taxon>Heteroscleromorpha</taxon>
        <taxon>Tetractinellida</taxon>
        <taxon>Astrophorina</taxon>
        <taxon>Geodiidae</taxon>
        <taxon>Geodia</taxon>
    </lineage>
</organism>
<sequence length="110" mass="12257">MDRTWRSCEPGPSRAVANEEASHLGQLLLYMLGAQAKRLQVVRRQPKLKVTPLLGLFIDNLQMQAVVADVLSVNSKRYTLNIFVGETKKTISEGVTSSLLLLHHFLSQLA</sequence>
<protein>
    <submittedName>
        <fullName evidence="1">Uncharacterized protein</fullName>
    </submittedName>
</protein>
<reference evidence="1" key="1">
    <citation type="submission" date="2023-03" db="EMBL/GenBank/DDBJ databases">
        <authorList>
            <person name="Steffen K."/>
            <person name="Cardenas P."/>
        </authorList>
    </citation>
    <scope>NUCLEOTIDE SEQUENCE</scope>
</reference>
<comment type="caution">
    <text evidence="1">The sequence shown here is derived from an EMBL/GenBank/DDBJ whole genome shotgun (WGS) entry which is preliminary data.</text>
</comment>
<keyword evidence="2" id="KW-1185">Reference proteome</keyword>
<proteinExistence type="predicted"/>
<accession>A0AA35S190</accession>
<dbReference type="AlphaFoldDB" id="A0AA35S190"/>
<gene>
    <name evidence="1" type="ORF">GBAR_LOCUS12544</name>
</gene>
<dbReference type="Proteomes" id="UP001174909">
    <property type="component" value="Unassembled WGS sequence"/>
</dbReference>